<dbReference type="AlphaFoldDB" id="A0AAV4LLX2"/>
<proteinExistence type="predicted"/>
<comment type="caution">
    <text evidence="1">The sequence shown here is derived from an EMBL/GenBank/DDBJ whole genome shotgun (WGS) entry which is preliminary data.</text>
</comment>
<sequence length="298" mass="34891">MDERFKGLFEASERWRKMIEPVLKNSETIARVMQPVLRHQELFGRNLQSRLAQVAKQTRHVSDVFKPISGALEKAAGLFNNENIKKAIQETTDDIEKFKLIMLKIGYPAHYEIPIITARKIVRFYKERTLEETKNFVKEFLIKFYDNNKVDRIVQRWKEIKWISPRLRLLNEAVEAHISGKYFLSVSTLIPQFEGIIADYFKHTGFLKQNTLKEYISNLLQDEDTFSMDSTVLYFYLDIVLDDFKHGEPINSQMSRHAILHGYDVDYGTEINSLCSILLIDYLLFKIGSNNLIIADKE</sequence>
<dbReference type="EMBL" id="BOQE01000002">
    <property type="protein sequence ID" value="GIM48535.1"/>
    <property type="molecule type" value="Genomic_DNA"/>
</dbReference>
<protein>
    <submittedName>
        <fullName evidence="1">Uncharacterized protein</fullName>
    </submittedName>
</protein>
<dbReference type="Proteomes" id="UP001057291">
    <property type="component" value="Unassembled WGS sequence"/>
</dbReference>
<evidence type="ECO:0000313" key="2">
    <source>
        <dbReference type="Proteomes" id="UP001057291"/>
    </source>
</evidence>
<organism evidence="1 2">
    <name type="scientific">Collibacillus ludicampi</name>
    <dbReference type="NCBI Taxonomy" id="2771369"/>
    <lineage>
        <taxon>Bacteria</taxon>
        <taxon>Bacillati</taxon>
        <taxon>Bacillota</taxon>
        <taxon>Bacilli</taxon>
        <taxon>Bacillales</taxon>
        <taxon>Alicyclobacillaceae</taxon>
        <taxon>Collibacillus</taxon>
    </lineage>
</organism>
<dbReference type="RefSeq" id="WP_282201578.1">
    <property type="nucleotide sequence ID" value="NZ_BOQE01000002.1"/>
</dbReference>
<accession>A0AAV4LLX2</accession>
<keyword evidence="2" id="KW-1185">Reference proteome</keyword>
<evidence type="ECO:0000313" key="1">
    <source>
        <dbReference type="EMBL" id="GIM48535.1"/>
    </source>
</evidence>
<name>A0AAV4LLX2_9BACL</name>
<reference evidence="1" key="1">
    <citation type="journal article" date="2023" name="Int. J. Syst. Evol. Microbiol.">
        <title>Collibacillus ludicampi gen. nov., sp. nov., a new soil bacterium of the family Alicyclobacillaceae.</title>
        <authorList>
            <person name="Jojima T."/>
            <person name="Ioku Y."/>
            <person name="Fukuta Y."/>
            <person name="Shirasaka N."/>
            <person name="Matsumura Y."/>
            <person name="Mori M."/>
        </authorList>
    </citation>
    <scope>NUCLEOTIDE SEQUENCE</scope>
    <source>
        <strain evidence="1">TP075</strain>
    </source>
</reference>
<gene>
    <name evidence="1" type="ORF">DNHGIG_40840</name>
</gene>